<evidence type="ECO:0000313" key="1">
    <source>
        <dbReference type="EMBL" id="QWK41768.1"/>
    </source>
</evidence>
<dbReference type="EMBL" id="MZ156027">
    <property type="protein sequence ID" value="QWK41768.1"/>
    <property type="molecule type" value="Genomic_DNA"/>
</dbReference>
<keyword evidence="1" id="KW-0934">Plastid</keyword>
<organism evidence="1">
    <name type="scientific">Akkesiphycus lubricus</name>
    <name type="common">Brown alga</name>
    <dbReference type="NCBI Taxonomy" id="3022"/>
    <lineage>
        <taxon>Eukaryota</taxon>
        <taxon>Sar</taxon>
        <taxon>Stramenopiles</taxon>
        <taxon>Ochrophyta</taxon>
        <taxon>PX clade</taxon>
        <taxon>Phaeophyceae</taxon>
        <taxon>Laminariales</taxon>
        <taxon>Akkesiphycaceae</taxon>
        <taxon>Akkesiphycus</taxon>
    </lineage>
</organism>
<name>A0A8F0F6Y8_AKKLU</name>
<geneLocation type="plastid" evidence="1"/>
<accession>A0A8F0F6Y8</accession>
<gene>
    <name evidence="1" type="primary">ycf41</name>
</gene>
<proteinExistence type="predicted"/>
<protein>
    <submittedName>
        <fullName evidence="1">Uncharacterized protein</fullName>
    </submittedName>
</protein>
<reference evidence="1" key="1">
    <citation type="journal article" date="2021" name="Genome Biol. Evol.">
        <title>Genomic rearrangements and sequence evolution across brown algal organelles.</title>
        <authorList>
            <person name="Starko S."/>
            <person name="Bringloe T.T."/>
            <person name="Gomez M.S."/>
            <person name="Darby H."/>
            <person name="Graham S.W."/>
            <person name="Martone P.T."/>
        </authorList>
    </citation>
    <scope>NUCLEOTIDE SEQUENCE</scope>
</reference>
<sequence length="101" mass="11927">MNHAIFIVKITGSPIYILYEEKKEYENIEIEVQFASPRQKSSKNKLQLFLWGECQKDFIKYYDKNVEKYFIVEGIITLKGYDNVENEAKIIAKKIYPLIVA</sequence>
<dbReference type="AlphaFoldDB" id="A0A8F0F6Y8"/>